<evidence type="ECO:0000313" key="2">
    <source>
        <dbReference type="Proteomes" id="UP000037288"/>
    </source>
</evidence>
<reference evidence="2" key="1">
    <citation type="submission" date="2015-07" db="EMBL/GenBank/DDBJ databases">
        <title>Draft genome sequence of Streptomyces sp. CMAA 1322, a bacterium isolated from Caatinga biome, from dry forest semiarid of Brazil.</title>
        <authorList>
            <person name="Santos S.N."/>
            <person name="Gacesa R."/>
            <person name="Taketani R.G."/>
            <person name="Long P.F."/>
            <person name="Melo I.S."/>
        </authorList>
    </citation>
    <scope>NUCLEOTIDE SEQUENCE [LARGE SCALE GENOMIC DNA]</scope>
    <source>
        <strain evidence="2">CMAA 1322</strain>
    </source>
</reference>
<dbReference type="STRING" id="1678637.AC230_21180"/>
<dbReference type="EMBL" id="LFXA01000014">
    <property type="protein sequence ID" value="KNB50487.1"/>
    <property type="molecule type" value="Genomic_DNA"/>
</dbReference>
<protein>
    <submittedName>
        <fullName evidence="1">Uncharacterized protein</fullName>
    </submittedName>
</protein>
<evidence type="ECO:0000313" key="1">
    <source>
        <dbReference type="EMBL" id="KNB50487.1"/>
    </source>
</evidence>
<dbReference type="Proteomes" id="UP000037288">
    <property type="component" value="Unassembled WGS sequence"/>
</dbReference>
<accession>A0A0K9XCV7</accession>
<sequence length="242" mass="26264">MTGSSRSSLDPEDTRRLASVVTRARRALGDGPPLPAPLTDGIVPGHCAFSHCALLLFPAELDAAVEDLRNRGLAPSPPVPSVVVRRRLSDRYGIPAADCDVWITRLHLAAGKRRGAAPAVELFLFPRTAPALDRRIVERERLRGFENHTALQVTSPTRPLVERLYDTWCGDGGLLWEGGGYSPHEGDGGSTVLYFVRDGATASPGSPLERWELNCPGDFRPFLADRPVDTAAVARAYGRPDH</sequence>
<name>A0A0K9XCV7_9ACTN</name>
<gene>
    <name evidence="1" type="ORF">AC230_21180</name>
</gene>
<dbReference type="AlphaFoldDB" id="A0A0K9XCV7"/>
<dbReference type="PATRIC" id="fig|1678637.3.peg.4536"/>
<keyword evidence="2" id="KW-1185">Reference proteome</keyword>
<organism evidence="1 2">
    <name type="scientific">Streptomyces caatingaensis</name>
    <dbReference type="NCBI Taxonomy" id="1678637"/>
    <lineage>
        <taxon>Bacteria</taxon>
        <taxon>Bacillati</taxon>
        <taxon>Actinomycetota</taxon>
        <taxon>Actinomycetes</taxon>
        <taxon>Kitasatosporales</taxon>
        <taxon>Streptomycetaceae</taxon>
        <taxon>Streptomyces</taxon>
    </lineage>
</organism>
<proteinExistence type="predicted"/>
<comment type="caution">
    <text evidence="1">The sequence shown here is derived from an EMBL/GenBank/DDBJ whole genome shotgun (WGS) entry which is preliminary data.</text>
</comment>